<name>A0A0D0SCA4_PSEFL</name>
<dbReference type="PATRIC" id="fig|294.125.peg.4802"/>
<keyword evidence="3" id="KW-0560">Oxidoreductase</keyword>
<dbReference type="GO" id="GO:0004316">
    <property type="term" value="F:3-oxoacyl-[acyl-carrier-protein] reductase (NADPH) activity"/>
    <property type="evidence" value="ECO:0007669"/>
    <property type="project" value="UniProtKB-EC"/>
</dbReference>
<dbReference type="PROSITE" id="PS00061">
    <property type="entry name" value="ADH_SHORT"/>
    <property type="match status" value="1"/>
</dbReference>
<dbReference type="Gene3D" id="3.40.50.720">
    <property type="entry name" value="NAD(P)-binding Rossmann-like Domain"/>
    <property type="match status" value="2"/>
</dbReference>
<dbReference type="FunFam" id="3.40.50.720:FF:000338">
    <property type="entry name" value="3-oxoacyl-ACP reductase FabG"/>
    <property type="match status" value="1"/>
</dbReference>
<dbReference type="InterPro" id="IPR002347">
    <property type="entry name" value="SDR_fam"/>
</dbReference>
<dbReference type="EC" id="1.1.1.100" evidence="3"/>
<accession>A0A0D0SCA4</accession>
<dbReference type="SUPFAM" id="SSF51735">
    <property type="entry name" value="NAD(P)-binding Rossmann-fold domains"/>
    <property type="match status" value="1"/>
</dbReference>
<organism evidence="3 4">
    <name type="scientific">Pseudomonas fluorescens</name>
    <dbReference type="NCBI Taxonomy" id="294"/>
    <lineage>
        <taxon>Bacteria</taxon>
        <taxon>Pseudomonadati</taxon>
        <taxon>Pseudomonadota</taxon>
        <taxon>Gammaproteobacteria</taxon>
        <taxon>Pseudomonadales</taxon>
        <taxon>Pseudomonadaceae</taxon>
        <taxon>Pseudomonas</taxon>
    </lineage>
</organism>
<protein>
    <submittedName>
        <fullName evidence="3">FabG_9 protein</fullName>
        <ecNumber evidence="3">1.1.1.100</ecNumber>
    </submittedName>
</protein>
<dbReference type="PRINTS" id="PR00081">
    <property type="entry name" value="GDHRDH"/>
</dbReference>
<dbReference type="SMART" id="SM00822">
    <property type="entry name" value="PKS_KR"/>
    <property type="match status" value="1"/>
</dbReference>
<dbReference type="NCBIfam" id="NF006110">
    <property type="entry name" value="PRK08261.1"/>
    <property type="match status" value="1"/>
</dbReference>
<dbReference type="InterPro" id="IPR020904">
    <property type="entry name" value="Sc_DH/Rdtase_CS"/>
</dbReference>
<dbReference type="Proteomes" id="UP000032210">
    <property type="component" value="Unassembled WGS sequence"/>
</dbReference>
<comment type="similarity">
    <text evidence="1">Belongs to the short-chain dehydrogenases/reductases (SDR) family.</text>
</comment>
<dbReference type="InterPro" id="IPR057326">
    <property type="entry name" value="KR_dom"/>
</dbReference>
<evidence type="ECO:0000313" key="3">
    <source>
        <dbReference type="EMBL" id="KIR19893.1"/>
    </source>
</evidence>
<dbReference type="EMBL" id="JXCQ01000063">
    <property type="protein sequence ID" value="KIR19893.1"/>
    <property type="molecule type" value="Genomic_DNA"/>
</dbReference>
<reference evidence="3 4" key="1">
    <citation type="submission" date="2015-01" db="EMBL/GenBank/DDBJ databases">
        <title>Genome sequence of the beneficial rhizobacterium Pseudomonas fluorescens 2-79.</title>
        <authorList>
            <person name="Thuermer A."/>
            <person name="Daniel R."/>
        </authorList>
    </citation>
    <scope>NUCLEOTIDE SEQUENCE [LARGE SCALE GENOMIC DNA]</scope>
    <source>
        <strain evidence="3 4">2-79</strain>
    </source>
</reference>
<dbReference type="InterPro" id="IPR036291">
    <property type="entry name" value="NAD(P)-bd_dom_sf"/>
</dbReference>
<evidence type="ECO:0000259" key="2">
    <source>
        <dbReference type="SMART" id="SM00822"/>
    </source>
</evidence>
<evidence type="ECO:0000256" key="1">
    <source>
        <dbReference type="ARBA" id="ARBA00006484"/>
    </source>
</evidence>
<feature type="domain" description="Ketoreductase" evidence="2">
    <location>
        <begin position="209"/>
        <end position="389"/>
    </location>
</feature>
<gene>
    <name evidence="3" type="primary">fabG_9</name>
    <name evidence="3" type="ORF">PFLU3_46800</name>
</gene>
<comment type="caution">
    <text evidence="3">The sequence shown here is derived from an EMBL/GenBank/DDBJ whole genome shotgun (WGS) entry which is preliminary data.</text>
</comment>
<dbReference type="AlphaFoldDB" id="A0A0D0SCA4"/>
<dbReference type="PRINTS" id="PR00080">
    <property type="entry name" value="SDRFAMILY"/>
</dbReference>
<dbReference type="Pfam" id="PF13561">
    <property type="entry name" value="adh_short_C2"/>
    <property type="match status" value="1"/>
</dbReference>
<evidence type="ECO:0000313" key="4">
    <source>
        <dbReference type="Proteomes" id="UP000032210"/>
    </source>
</evidence>
<sequence>MSDNYLSFVNSPWGRRLAHAVGLPQPLPLQRHRGGQAGLANPVIIAGAGRLVASVQRIFSATDTVAATPATLKAPSTVKVQGAVFDASDIADLQQLDELYVFFHANAKRFGQHGRVVVLGTAPEHCRDLPQAVAQRALEGLVRSLAKELRRAITVQLLYVAPGAEEALDSSLRFFLSRCSAYVSGQVVRLQTPVDGNTAVNWDKPFAGRRALVTGASRGIGLAIAQVLARDGAHVVCVDVPQAQDALQQAAASVAGSALPLDITAADTAALLQAHVSQYGAFDVVVHNAGITRDKTIAKMTEAAWRSVLAVNLEAPLQLSEALLDSQGLNPGGRIVCVSSISGIAGNLGQSNYATSKAGVIGLVQGLAPRAAARQVTVNAVAPGFIETQMTAKIPLMIREAGRRMNSLSQGGQPIDVAETIAWLAHPASGGVNGQVVRVCGQSLLGA</sequence>
<dbReference type="RefSeq" id="WP_043050882.1">
    <property type="nucleotide sequence ID" value="NZ_JXCQ01000063.1"/>
</dbReference>
<dbReference type="PANTHER" id="PTHR42760:SF78">
    <property type="entry name" value="3-OXOACYL-[ACYL-CARRIER-PROTEIN] REDUCTASE [NADH]"/>
    <property type="match status" value="1"/>
</dbReference>
<dbReference type="PANTHER" id="PTHR42760">
    <property type="entry name" value="SHORT-CHAIN DEHYDROGENASES/REDUCTASES FAMILY MEMBER"/>
    <property type="match status" value="1"/>
</dbReference>
<proteinExistence type="inferred from homology"/>